<sequence>MFNANTIIILTKCRSTMNNSSTTVISNIIVRNNPKCCVRELNEVVEQWLIPAVEILPQNLSFSKLLNYQTHQ</sequence>
<proteinExistence type="predicted"/>
<evidence type="ECO:0000313" key="1">
    <source>
        <dbReference type="EMBL" id="MBX17064.1"/>
    </source>
</evidence>
<protein>
    <submittedName>
        <fullName evidence="1">Uncharacterized protein MANES_04G040600</fullName>
    </submittedName>
</protein>
<dbReference type="EMBL" id="GGEC01036580">
    <property type="protein sequence ID" value="MBX17064.1"/>
    <property type="molecule type" value="Transcribed_RNA"/>
</dbReference>
<name>A0A2P2LGI9_RHIMU</name>
<accession>A0A2P2LGI9</accession>
<dbReference type="AlphaFoldDB" id="A0A2P2LGI9"/>
<organism evidence="1">
    <name type="scientific">Rhizophora mucronata</name>
    <name type="common">Asiatic mangrove</name>
    <dbReference type="NCBI Taxonomy" id="61149"/>
    <lineage>
        <taxon>Eukaryota</taxon>
        <taxon>Viridiplantae</taxon>
        <taxon>Streptophyta</taxon>
        <taxon>Embryophyta</taxon>
        <taxon>Tracheophyta</taxon>
        <taxon>Spermatophyta</taxon>
        <taxon>Magnoliopsida</taxon>
        <taxon>eudicotyledons</taxon>
        <taxon>Gunneridae</taxon>
        <taxon>Pentapetalae</taxon>
        <taxon>rosids</taxon>
        <taxon>fabids</taxon>
        <taxon>Malpighiales</taxon>
        <taxon>Rhizophoraceae</taxon>
        <taxon>Rhizophora</taxon>
    </lineage>
</organism>
<reference evidence="1" key="1">
    <citation type="submission" date="2018-02" db="EMBL/GenBank/DDBJ databases">
        <title>Rhizophora mucronata_Transcriptome.</title>
        <authorList>
            <person name="Meera S.P."/>
            <person name="Sreeshan A."/>
            <person name="Augustine A."/>
        </authorList>
    </citation>
    <scope>NUCLEOTIDE SEQUENCE</scope>
    <source>
        <tissue evidence="1">Leaf</tissue>
    </source>
</reference>